<feature type="transmembrane region" description="Helical" evidence="8">
    <location>
        <begin position="268"/>
        <end position="290"/>
    </location>
</feature>
<dbReference type="Gene3D" id="1.20.1560.10">
    <property type="entry name" value="ABC transporter type 1, transmembrane domain"/>
    <property type="match status" value="1"/>
</dbReference>
<keyword evidence="7 8" id="KW-0472">Membrane</keyword>
<dbReference type="Proteomes" id="UP001549143">
    <property type="component" value="Unassembled WGS sequence"/>
</dbReference>
<reference evidence="11 12" key="1">
    <citation type="submission" date="2024-06" db="EMBL/GenBank/DDBJ databases">
        <title>Genomic Encyclopedia of Type Strains, Phase IV (KMG-IV): sequencing the most valuable type-strain genomes for metagenomic binning, comparative biology and taxonomic classification.</title>
        <authorList>
            <person name="Goeker M."/>
        </authorList>
    </citation>
    <scope>NUCLEOTIDE SEQUENCE [LARGE SCALE GENOMIC DNA]</scope>
    <source>
        <strain evidence="11 12">DSM 19730</strain>
    </source>
</reference>
<dbReference type="Pfam" id="PF00005">
    <property type="entry name" value="ABC_tran"/>
    <property type="match status" value="1"/>
</dbReference>
<dbReference type="SMART" id="SM00382">
    <property type="entry name" value="AAA"/>
    <property type="match status" value="1"/>
</dbReference>
<evidence type="ECO:0000256" key="4">
    <source>
        <dbReference type="ARBA" id="ARBA00022741"/>
    </source>
</evidence>
<comment type="similarity">
    <text evidence="2">Belongs to the ABC transporter superfamily.</text>
</comment>
<evidence type="ECO:0000259" key="10">
    <source>
        <dbReference type="PROSITE" id="PS50929"/>
    </source>
</evidence>
<dbReference type="GO" id="GO:0005524">
    <property type="term" value="F:ATP binding"/>
    <property type="evidence" value="ECO:0007669"/>
    <property type="project" value="UniProtKB-KW"/>
</dbReference>
<keyword evidence="3 8" id="KW-0812">Transmembrane</keyword>
<evidence type="ECO:0000256" key="8">
    <source>
        <dbReference type="SAM" id="Phobius"/>
    </source>
</evidence>
<feature type="transmembrane region" description="Helical" evidence="8">
    <location>
        <begin position="36"/>
        <end position="57"/>
    </location>
</feature>
<dbReference type="InterPro" id="IPR039421">
    <property type="entry name" value="Type_1_exporter"/>
</dbReference>
<keyword evidence="4" id="KW-0547">Nucleotide-binding</keyword>
<keyword evidence="6 8" id="KW-1133">Transmembrane helix</keyword>
<evidence type="ECO:0000256" key="3">
    <source>
        <dbReference type="ARBA" id="ARBA00022692"/>
    </source>
</evidence>
<dbReference type="PROSITE" id="PS50893">
    <property type="entry name" value="ABC_TRANSPORTER_2"/>
    <property type="match status" value="1"/>
</dbReference>
<dbReference type="CDD" id="cd03253">
    <property type="entry name" value="ABCC_ATM1_transporter"/>
    <property type="match status" value="1"/>
</dbReference>
<dbReference type="InterPro" id="IPR011527">
    <property type="entry name" value="ABC1_TM_dom"/>
</dbReference>
<dbReference type="InterPro" id="IPR003593">
    <property type="entry name" value="AAA+_ATPase"/>
</dbReference>
<evidence type="ECO:0000313" key="12">
    <source>
        <dbReference type="Proteomes" id="UP001549143"/>
    </source>
</evidence>
<evidence type="ECO:0000256" key="5">
    <source>
        <dbReference type="ARBA" id="ARBA00022840"/>
    </source>
</evidence>
<comment type="caution">
    <text evidence="11">The sequence shown here is derived from an EMBL/GenBank/DDBJ whole genome shotgun (WGS) entry which is preliminary data.</text>
</comment>
<evidence type="ECO:0000259" key="9">
    <source>
        <dbReference type="PROSITE" id="PS50893"/>
    </source>
</evidence>
<feature type="transmembrane region" description="Helical" evidence="8">
    <location>
        <begin position="185"/>
        <end position="204"/>
    </location>
</feature>
<keyword evidence="12" id="KW-1185">Reference proteome</keyword>
<dbReference type="SUPFAM" id="SSF90123">
    <property type="entry name" value="ABC transporter transmembrane region"/>
    <property type="match status" value="1"/>
</dbReference>
<dbReference type="PROSITE" id="PS50929">
    <property type="entry name" value="ABC_TM1F"/>
    <property type="match status" value="1"/>
</dbReference>
<dbReference type="InterPro" id="IPR017871">
    <property type="entry name" value="ABC_transporter-like_CS"/>
</dbReference>
<dbReference type="InterPro" id="IPR036640">
    <property type="entry name" value="ABC1_TM_sf"/>
</dbReference>
<keyword evidence="5 11" id="KW-0067">ATP-binding</keyword>
<dbReference type="PROSITE" id="PS00211">
    <property type="entry name" value="ABC_TRANSPORTER_1"/>
    <property type="match status" value="1"/>
</dbReference>
<protein>
    <submittedName>
        <fullName evidence="11">ATP-binding cassette subfamily B protein</fullName>
    </submittedName>
</protein>
<evidence type="ECO:0000256" key="2">
    <source>
        <dbReference type="ARBA" id="ARBA00005417"/>
    </source>
</evidence>
<evidence type="ECO:0000256" key="1">
    <source>
        <dbReference type="ARBA" id="ARBA00004651"/>
    </source>
</evidence>
<accession>A0ABV2KJR8</accession>
<gene>
    <name evidence="11" type="ORF">ABID44_001631</name>
</gene>
<evidence type="ECO:0000313" key="11">
    <source>
        <dbReference type="EMBL" id="MET3661311.1"/>
    </source>
</evidence>
<feature type="domain" description="ABC transmembrane type-1" evidence="10">
    <location>
        <begin position="37"/>
        <end position="328"/>
    </location>
</feature>
<dbReference type="Pfam" id="PF00664">
    <property type="entry name" value="ABC_membrane"/>
    <property type="match status" value="1"/>
</dbReference>
<dbReference type="SUPFAM" id="SSF52540">
    <property type="entry name" value="P-loop containing nucleoside triphosphate hydrolases"/>
    <property type="match status" value="1"/>
</dbReference>
<evidence type="ECO:0000256" key="6">
    <source>
        <dbReference type="ARBA" id="ARBA00022989"/>
    </source>
</evidence>
<dbReference type="CDD" id="cd18582">
    <property type="entry name" value="ABC_6TM_ATM1_ABCB7"/>
    <property type="match status" value="1"/>
</dbReference>
<dbReference type="InterPro" id="IPR027417">
    <property type="entry name" value="P-loop_NTPase"/>
</dbReference>
<dbReference type="PANTHER" id="PTHR24221:SF654">
    <property type="entry name" value="ATP-BINDING CASSETTE SUB-FAMILY B MEMBER 6"/>
    <property type="match status" value="1"/>
</dbReference>
<sequence length="628" mass="69574">MSEKTVSADSGSTFGTLVNLWPYMWPSDRADLKARVVWATVLLVAAKLTLIAVPYFFKWATDALAGDVHSPPPLPAILAAPVMLVVAYNLIRVIQVAFNQLRDALFARVGQHAVRQLAYRTFVHMHRLSLRFHLERRTGGLSRIIERGTKGIETIVRFTVLNSVPTVLEFALTAIIFAVAYGWKYVAVVAITVGLYTWFTVKASDWRIDIRRDMNDSDTDANTKAIDSLLNFETVKYFGNEAMEAERFDRSMARYETAATRIWTSLGWLNFGQGVIFGIGMTVIMAMSAIEVQAGTQTVGDFVFVNAMLMQLSVPLNFIGFIYREIRQGLTDIEQMFDLLDVKAEVVDKPDAVPLGIGAGKVEFRDVQFAYEPNRQILKGVSFEVPAGKTVAIVGPSGAGKSTISRLLFRFYDVQSGAILIDGQDVRDVTQESLRAAIGMVPQDTVLFNDTIAYNVRYGRIDASEEEVRRAAELAQIGSFIEGLPEGYATMVGERGLKLSGGEKQRVAIARTILKAPPILILDEATSALDSHTEQEIQSALDLVSRDRTTIVIAHRLSTVISADEIIVLKNGRIEERGTHAALLASGGLYASMWDRQREATEAEERLRIARETDEMGVVVRQRTPEVI</sequence>
<dbReference type="RefSeq" id="WP_354151182.1">
    <property type="nucleotide sequence ID" value="NZ_JBEPMN010000004.1"/>
</dbReference>
<feature type="domain" description="ABC transporter" evidence="9">
    <location>
        <begin position="362"/>
        <end position="596"/>
    </location>
</feature>
<comment type="subcellular location">
    <subcellularLocation>
        <location evidence="1">Cell membrane</location>
        <topology evidence="1">Multi-pass membrane protein</topology>
    </subcellularLocation>
</comment>
<name>A0ABV2KJR8_9HYPH</name>
<evidence type="ECO:0000256" key="7">
    <source>
        <dbReference type="ARBA" id="ARBA00023136"/>
    </source>
</evidence>
<feature type="transmembrane region" description="Helical" evidence="8">
    <location>
        <begin position="77"/>
        <end position="98"/>
    </location>
</feature>
<dbReference type="EMBL" id="JBEPMN010000004">
    <property type="protein sequence ID" value="MET3661311.1"/>
    <property type="molecule type" value="Genomic_DNA"/>
</dbReference>
<proteinExistence type="inferred from homology"/>
<organism evidence="11 12">
    <name type="scientific">Aquamicrobium ahrensii</name>
    <dbReference type="NCBI Taxonomy" id="469551"/>
    <lineage>
        <taxon>Bacteria</taxon>
        <taxon>Pseudomonadati</taxon>
        <taxon>Pseudomonadota</taxon>
        <taxon>Alphaproteobacteria</taxon>
        <taxon>Hyphomicrobiales</taxon>
        <taxon>Phyllobacteriaceae</taxon>
        <taxon>Aquamicrobium</taxon>
    </lineage>
</organism>
<dbReference type="PANTHER" id="PTHR24221">
    <property type="entry name" value="ATP-BINDING CASSETTE SUB-FAMILY B"/>
    <property type="match status" value="1"/>
</dbReference>
<feature type="transmembrane region" description="Helical" evidence="8">
    <location>
        <begin position="155"/>
        <end position="179"/>
    </location>
</feature>
<dbReference type="InterPro" id="IPR003439">
    <property type="entry name" value="ABC_transporter-like_ATP-bd"/>
</dbReference>
<dbReference type="Gene3D" id="3.40.50.300">
    <property type="entry name" value="P-loop containing nucleotide triphosphate hydrolases"/>
    <property type="match status" value="1"/>
</dbReference>
<feature type="transmembrane region" description="Helical" evidence="8">
    <location>
        <begin position="302"/>
        <end position="323"/>
    </location>
</feature>